<dbReference type="AlphaFoldDB" id="A0A0D0EVL7"/>
<reference evidence="1 3" key="1">
    <citation type="submission" date="2015-01" db="EMBL/GenBank/DDBJ databases">
        <title>Genome of Flavobacterium hibernum DSM 12611.</title>
        <authorList>
            <person name="Stropko S.J."/>
            <person name="Pipes S.E."/>
            <person name="Newman J.D."/>
        </authorList>
    </citation>
    <scope>NUCLEOTIDE SEQUENCE [LARGE SCALE GENOMIC DNA]</scope>
    <source>
        <strain evidence="1 3">DSM 12611</strain>
    </source>
</reference>
<evidence type="ECO:0000313" key="4">
    <source>
        <dbReference type="Proteomes" id="UP000198302"/>
    </source>
</evidence>
<dbReference type="Proteomes" id="UP000198302">
    <property type="component" value="Unassembled WGS sequence"/>
</dbReference>
<keyword evidence="4" id="KW-1185">Reference proteome</keyword>
<dbReference type="EMBL" id="MUGX01000026">
    <property type="protein sequence ID" value="OXA85205.1"/>
    <property type="molecule type" value="Genomic_DNA"/>
</dbReference>
<evidence type="ECO:0000313" key="2">
    <source>
        <dbReference type="EMBL" id="OXA85205.1"/>
    </source>
</evidence>
<dbReference type="RefSeq" id="WP_041520032.1">
    <property type="nucleotide sequence ID" value="NZ_JPRK01000021.1"/>
</dbReference>
<reference evidence="2 4" key="2">
    <citation type="submission" date="2016-11" db="EMBL/GenBank/DDBJ databases">
        <title>Whole genomes of Flavobacteriaceae.</title>
        <authorList>
            <person name="Stine C."/>
            <person name="Li C."/>
            <person name="Tadesse D."/>
        </authorList>
    </citation>
    <scope>NUCLEOTIDE SEQUENCE [LARGE SCALE GENOMIC DNA]</scope>
    <source>
        <strain evidence="2 4">ATCC 51468</strain>
    </source>
</reference>
<gene>
    <name evidence="2" type="ORF">B0A73_17810</name>
    <name evidence="1" type="ORF">IW18_20470</name>
</gene>
<name>A0A0D0EVL7_9FLAO</name>
<accession>A0A0D0EVL7</accession>
<protein>
    <submittedName>
        <fullName evidence="1">Uncharacterized protein</fullName>
    </submittedName>
</protein>
<evidence type="ECO:0000313" key="1">
    <source>
        <dbReference type="EMBL" id="KIO50961.1"/>
    </source>
</evidence>
<dbReference type="Proteomes" id="UP000032061">
    <property type="component" value="Unassembled WGS sequence"/>
</dbReference>
<organism evidence="1 3">
    <name type="scientific">Flavobacterium hibernum</name>
    <dbReference type="NCBI Taxonomy" id="37752"/>
    <lineage>
        <taxon>Bacteria</taxon>
        <taxon>Pseudomonadati</taxon>
        <taxon>Bacteroidota</taxon>
        <taxon>Flavobacteriia</taxon>
        <taxon>Flavobacteriales</taxon>
        <taxon>Flavobacteriaceae</taxon>
        <taxon>Flavobacterium</taxon>
    </lineage>
</organism>
<sequence>MFGNRLIRNLDFLKEFIKTNDLTQNFTCNFDIKTKQHETYIDCEALITFDSSKREVEIIVSANIDTGIFPISFQLKKHQLDIEYDALIIYGKNPTIGLYKAIITPYENI</sequence>
<evidence type="ECO:0000313" key="3">
    <source>
        <dbReference type="Proteomes" id="UP000032061"/>
    </source>
</evidence>
<proteinExistence type="predicted"/>
<comment type="caution">
    <text evidence="1">The sequence shown here is derived from an EMBL/GenBank/DDBJ whole genome shotgun (WGS) entry which is preliminary data.</text>
</comment>
<dbReference type="EMBL" id="JPRK01000021">
    <property type="protein sequence ID" value="KIO50961.1"/>
    <property type="molecule type" value="Genomic_DNA"/>
</dbReference>